<evidence type="ECO:0000313" key="2">
    <source>
        <dbReference type="EMBL" id="KAJ6246074.1"/>
    </source>
</evidence>
<protein>
    <submittedName>
        <fullName evidence="2">Mkpa protein</fullName>
    </submittedName>
</protein>
<accession>A0ABQ8YNM3</accession>
<dbReference type="Proteomes" id="UP001150062">
    <property type="component" value="Unassembled WGS sequence"/>
</dbReference>
<organism evidence="2 3">
    <name type="scientific">Anaeramoeba flamelloides</name>
    <dbReference type="NCBI Taxonomy" id="1746091"/>
    <lineage>
        <taxon>Eukaryota</taxon>
        <taxon>Metamonada</taxon>
        <taxon>Anaeramoebidae</taxon>
        <taxon>Anaeramoeba</taxon>
    </lineage>
</organism>
<sequence>MTSFFNPWILKDISQFLSNHKTNFTIVRNCIISKNLRPNNEYIPKNKGYRFVELSDGEYLIKAKIITGRNQQIENKIDLNCYKMVCLKNYSFESPSSNRYLIIIYSFDFLNLESISWGNPKKIETDQTLIEINRIHTQRREPLNPIDADIPTSQQIELSRSNSLSSSLTAISSSNNLGSNNLNLNLNVEFPSPSDKIPSIIQRQPQYHTQPLVKLKKKKKKKNQNENKNTYQNEKKNKYQNKNQNENQNKNQNENQNKNQQNTPQLNLFPNSSIRKRDNTQMSDLFSSSLFSDQLLKTKNKQKKKKKKKIIKNDFICGQDYPQMNENKKGNISEKECKKILKELKNQTNEFFQQIDQNENQTLDYYFEKRMDILEKITPIFETFLEK</sequence>
<feature type="compositionally biased region" description="Low complexity" evidence="1">
    <location>
        <begin position="240"/>
        <end position="263"/>
    </location>
</feature>
<dbReference type="Gene3D" id="2.40.50.140">
    <property type="entry name" value="Nucleic acid-binding proteins"/>
    <property type="match status" value="1"/>
</dbReference>
<name>A0ABQ8YNM3_9EUKA</name>
<feature type="region of interest" description="Disordered" evidence="1">
    <location>
        <begin position="196"/>
        <end position="272"/>
    </location>
</feature>
<evidence type="ECO:0000256" key="1">
    <source>
        <dbReference type="SAM" id="MobiDB-lite"/>
    </source>
</evidence>
<keyword evidence="3" id="KW-1185">Reference proteome</keyword>
<dbReference type="EMBL" id="JAOAOG010000140">
    <property type="protein sequence ID" value="KAJ6246074.1"/>
    <property type="molecule type" value="Genomic_DNA"/>
</dbReference>
<proteinExistence type="predicted"/>
<dbReference type="InterPro" id="IPR012340">
    <property type="entry name" value="NA-bd_OB-fold"/>
</dbReference>
<gene>
    <name evidence="2" type="ORF">M0813_19834</name>
</gene>
<comment type="caution">
    <text evidence="2">The sequence shown here is derived from an EMBL/GenBank/DDBJ whole genome shotgun (WGS) entry which is preliminary data.</text>
</comment>
<reference evidence="2" key="1">
    <citation type="submission" date="2022-08" db="EMBL/GenBank/DDBJ databases">
        <title>Novel sulfate-reducing endosymbionts in the free-living metamonad Anaeramoeba.</title>
        <authorList>
            <person name="Jerlstrom-Hultqvist J."/>
            <person name="Cepicka I."/>
            <person name="Gallot-Lavallee L."/>
            <person name="Salas-Leiva D."/>
            <person name="Curtis B.A."/>
            <person name="Zahonova K."/>
            <person name="Pipaliya S."/>
            <person name="Dacks J."/>
            <person name="Roger A.J."/>
        </authorList>
    </citation>
    <scope>NUCLEOTIDE SEQUENCE</scope>
    <source>
        <strain evidence="2">Schooner1</strain>
    </source>
</reference>
<evidence type="ECO:0000313" key="3">
    <source>
        <dbReference type="Proteomes" id="UP001150062"/>
    </source>
</evidence>